<dbReference type="NCBIfam" id="TIGR00611">
    <property type="entry name" value="recf"/>
    <property type="match status" value="1"/>
</dbReference>
<comment type="subcellular location">
    <subcellularLocation>
        <location evidence="1 9 10">Cytoplasm</location>
    </subcellularLocation>
</comment>
<keyword evidence="7 9" id="KW-0067">ATP-binding</keyword>
<keyword evidence="9 10" id="KW-0234">DNA repair</keyword>
<dbReference type="Proteomes" id="UP000470771">
    <property type="component" value="Unassembled WGS sequence"/>
</dbReference>
<keyword evidence="5 9" id="KW-0235">DNA replication</keyword>
<keyword evidence="9 10" id="KW-0742">SOS response</keyword>
<dbReference type="GO" id="GO:0005524">
    <property type="term" value="F:ATP binding"/>
    <property type="evidence" value="ECO:0007669"/>
    <property type="project" value="UniProtKB-UniRule"/>
</dbReference>
<keyword evidence="9 10" id="KW-0227">DNA damage</keyword>
<gene>
    <name evidence="9 12" type="primary">recF</name>
    <name evidence="12" type="ORF">GQN54_06000</name>
</gene>
<comment type="function">
    <text evidence="9 10">The RecF protein is involved in DNA metabolism; it is required for DNA replication and normal SOS inducibility. RecF binds preferentially to single-stranded, linear DNA. It also seems to bind ATP.</text>
</comment>
<dbReference type="InterPro" id="IPR001238">
    <property type="entry name" value="DNA-binding_RecF"/>
</dbReference>
<dbReference type="PANTHER" id="PTHR32182:SF0">
    <property type="entry name" value="DNA REPLICATION AND REPAIR PROTEIN RECF"/>
    <property type="match status" value="1"/>
</dbReference>
<evidence type="ECO:0000256" key="3">
    <source>
        <dbReference type="ARBA" id="ARBA00020170"/>
    </source>
</evidence>
<dbReference type="InterPro" id="IPR000595">
    <property type="entry name" value="cNMP-bd_dom"/>
</dbReference>
<reference evidence="12 13" key="1">
    <citation type="submission" date="2019-12" db="EMBL/GenBank/DDBJ databases">
        <authorList>
            <person name="Zhao J."/>
        </authorList>
    </citation>
    <scope>NUCLEOTIDE SEQUENCE [LARGE SCALE GENOMIC DNA]</scope>
    <source>
        <strain evidence="12 13">S-15</strain>
    </source>
</reference>
<evidence type="ECO:0000256" key="1">
    <source>
        <dbReference type="ARBA" id="ARBA00004496"/>
    </source>
</evidence>
<comment type="caution">
    <text evidence="12">The sequence shown here is derived from an EMBL/GenBank/DDBJ whole genome shotgun (WGS) entry which is preliminary data.</text>
</comment>
<comment type="similarity">
    <text evidence="2 9 10">Belongs to the RecF family.</text>
</comment>
<dbReference type="RefSeq" id="WP_160632609.1">
    <property type="nucleotide sequence ID" value="NZ_WWNE01000005.1"/>
</dbReference>
<dbReference type="Gene3D" id="1.20.1050.90">
    <property type="entry name" value="RecF/RecN/SMC, N-terminal domain"/>
    <property type="match status" value="1"/>
</dbReference>
<dbReference type="GO" id="GO:0009432">
    <property type="term" value="P:SOS response"/>
    <property type="evidence" value="ECO:0007669"/>
    <property type="project" value="UniProtKB-UniRule"/>
</dbReference>
<keyword evidence="6 9" id="KW-0547">Nucleotide-binding</keyword>
<dbReference type="InterPro" id="IPR018078">
    <property type="entry name" value="DNA-binding_RecF_CS"/>
</dbReference>
<evidence type="ECO:0000256" key="6">
    <source>
        <dbReference type="ARBA" id="ARBA00022741"/>
    </source>
</evidence>
<evidence type="ECO:0000256" key="2">
    <source>
        <dbReference type="ARBA" id="ARBA00008016"/>
    </source>
</evidence>
<dbReference type="SUPFAM" id="SSF52540">
    <property type="entry name" value="P-loop containing nucleoside triphosphate hydrolases"/>
    <property type="match status" value="1"/>
</dbReference>
<dbReference type="Pfam" id="PF02463">
    <property type="entry name" value="SMC_N"/>
    <property type="match status" value="1"/>
</dbReference>
<dbReference type="InterPro" id="IPR003395">
    <property type="entry name" value="RecF/RecN/SMC_N"/>
</dbReference>
<dbReference type="AlphaFoldDB" id="A0A6N9NJK2"/>
<keyword evidence="13" id="KW-1185">Reference proteome</keyword>
<dbReference type="PROSITE" id="PS00617">
    <property type="entry name" value="RECF_1"/>
    <property type="match status" value="1"/>
</dbReference>
<keyword evidence="4 9" id="KW-0963">Cytoplasm</keyword>
<dbReference type="InterPro" id="IPR027417">
    <property type="entry name" value="P-loop_NTPase"/>
</dbReference>
<name>A0A6N9NJK2_9FLAO</name>
<evidence type="ECO:0000259" key="11">
    <source>
        <dbReference type="PROSITE" id="PS50042"/>
    </source>
</evidence>
<feature type="domain" description="Cyclic nucleotide-binding" evidence="11">
    <location>
        <begin position="309"/>
        <end position="367"/>
    </location>
</feature>
<dbReference type="GO" id="GO:0006302">
    <property type="term" value="P:double-strand break repair"/>
    <property type="evidence" value="ECO:0007669"/>
    <property type="project" value="TreeGrafter"/>
</dbReference>
<dbReference type="PROSITE" id="PS00618">
    <property type="entry name" value="RECF_2"/>
    <property type="match status" value="1"/>
</dbReference>
<organism evidence="12 13">
    <name type="scientific">Acidiluteibacter ferrifornacis</name>
    <dbReference type="NCBI Taxonomy" id="2692424"/>
    <lineage>
        <taxon>Bacteria</taxon>
        <taxon>Pseudomonadati</taxon>
        <taxon>Bacteroidota</taxon>
        <taxon>Flavobacteriia</taxon>
        <taxon>Flavobacteriales</taxon>
        <taxon>Cryomorphaceae</taxon>
        <taxon>Acidiluteibacter</taxon>
    </lineage>
</organism>
<evidence type="ECO:0000256" key="9">
    <source>
        <dbReference type="HAMAP-Rule" id="MF_00365"/>
    </source>
</evidence>
<proteinExistence type="inferred from homology"/>
<evidence type="ECO:0000256" key="10">
    <source>
        <dbReference type="RuleBase" id="RU000578"/>
    </source>
</evidence>
<feature type="binding site" evidence="9">
    <location>
        <begin position="30"/>
        <end position="37"/>
    </location>
    <ligand>
        <name>ATP</name>
        <dbReference type="ChEBI" id="CHEBI:30616"/>
    </ligand>
</feature>
<dbReference type="Gene3D" id="3.40.50.300">
    <property type="entry name" value="P-loop containing nucleotide triphosphate hydrolases"/>
    <property type="match status" value="1"/>
</dbReference>
<evidence type="ECO:0000256" key="4">
    <source>
        <dbReference type="ARBA" id="ARBA00022490"/>
    </source>
</evidence>
<dbReference type="InterPro" id="IPR042174">
    <property type="entry name" value="RecF_2"/>
</dbReference>
<dbReference type="PANTHER" id="PTHR32182">
    <property type="entry name" value="DNA REPLICATION AND REPAIR PROTEIN RECF"/>
    <property type="match status" value="1"/>
</dbReference>
<dbReference type="GO" id="GO:0005737">
    <property type="term" value="C:cytoplasm"/>
    <property type="evidence" value="ECO:0007669"/>
    <property type="project" value="UniProtKB-SubCell"/>
</dbReference>
<keyword evidence="8 9" id="KW-0238">DNA-binding</keyword>
<dbReference type="GO" id="GO:0006260">
    <property type="term" value="P:DNA replication"/>
    <property type="evidence" value="ECO:0007669"/>
    <property type="project" value="UniProtKB-UniRule"/>
</dbReference>
<dbReference type="GO" id="GO:0003697">
    <property type="term" value="F:single-stranded DNA binding"/>
    <property type="evidence" value="ECO:0007669"/>
    <property type="project" value="UniProtKB-UniRule"/>
</dbReference>
<dbReference type="HAMAP" id="MF_00365">
    <property type="entry name" value="RecF"/>
    <property type="match status" value="1"/>
</dbReference>
<evidence type="ECO:0000256" key="8">
    <source>
        <dbReference type="ARBA" id="ARBA00023125"/>
    </source>
</evidence>
<dbReference type="EMBL" id="WWNE01000005">
    <property type="protein sequence ID" value="NBG65661.1"/>
    <property type="molecule type" value="Genomic_DNA"/>
</dbReference>
<accession>A0A6N9NJK2</accession>
<protein>
    <recommendedName>
        <fullName evidence="3 9">DNA replication and repair protein RecF</fullName>
    </recommendedName>
</protein>
<evidence type="ECO:0000256" key="7">
    <source>
        <dbReference type="ARBA" id="ARBA00022840"/>
    </source>
</evidence>
<evidence type="ECO:0000313" key="12">
    <source>
        <dbReference type="EMBL" id="NBG65661.1"/>
    </source>
</evidence>
<sequence>MHLKNISVLNFKNYKEATLDLHSNVNCFVGNNGGGKTNLLDAIFYLSFSKSYFNPSDSQIIGHEEPFMVIQGDFHRLDQNESIYCGIKRGQKKQFKRNKKDYTRISDHIGLLPLVMISPSDSSLILDGSDVRRRFLDLIISQYDRPYLEHVMQYNKAIAQRNRLLKKFAEIRSFDEDSLAIWDEQLIHHGQKVYDGRKYFIENFIPIFQKYYTFIAENNELVHLDYVSQLNDSNFQEGLLAARNNDRRANYSTVGVHKDDLEFSINGFPIKKFGSQGQQKTYLLALKLAQAEYIQKIVSIPPILLLDDIYDKLDDKRVAKLMEIVSSNDFGQIFITDTHEKRLSDIFKELDIDCRTFVVKKGTVDVA</sequence>
<evidence type="ECO:0000256" key="5">
    <source>
        <dbReference type="ARBA" id="ARBA00022705"/>
    </source>
</evidence>
<evidence type="ECO:0000313" key="13">
    <source>
        <dbReference type="Proteomes" id="UP000470771"/>
    </source>
</evidence>
<dbReference type="GO" id="GO:0000731">
    <property type="term" value="P:DNA synthesis involved in DNA repair"/>
    <property type="evidence" value="ECO:0007669"/>
    <property type="project" value="TreeGrafter"/>
</dbReference>
<dbReference type="PROSITE" id="PS50042">
    <property type="entry name" value="CNMP_BINDING_3"/>
    <property type="match status" value="1"/>
</dbReference>